<reference evidence="3" key="2">
    <citation type="journal article" date="2022" name="BMC Genomics">
        <title>Comparative genome analysis of mycobacteria focusing on tRNA and non-coding RNA.</title>
        <authorList>
            <person name="Behra P.R.K."/>
            <person name="Pettersson B.M.F."/>
            <person name="Ramesh M."/>
            <person name="Das S."/>
            <person name="Dasgupta S."/>
            <person name="Kirsebom L.A."/>
        </authorList>
    </citation>
    <scope>NUCLEOTIDE SEQUENCE</scope>
    <source>
        <strain evidence="3">DSM 45406</strain>
    </source>
</reference>
<evidence type="ECO:0000256" key="1">
    <source>
        <dbReference type="SAM" id="MobiDB-lite"/>
    </source>
</evidence>
<feature type="compositionally biased region" description="Acidic residues" evidence="1">
    <location>
        <begin position="76"/>
        <end position="94"/>
    </location>
</feature>
<proteinExistence type="predicted"/>
<dbReference type="AlphaFoldDB" id="A0A9X2Y9Q2"/>
<dbReference type="Proteomes" id="UP001140272">
    <property type="component" value="Unassembled WGS sequence"/>
</dbReference>
<feature type="region of interest" description="Disordered" evidence="1">
    <location>
        <begin position="19"/>
        <end position="154"/>
    </location>
</feature>
<organism evidence="3 4">
    <name type="scientific">Mycolicibacterium rufum</name>
    <dbReference type="NCBI Taxonomy" id="318424"/>
    <lineage>
        <taxon>Bacteria</taxon>
        <taxon>Bacillati</taxon>
        <taxon>Actinomycetota</taxon>
        <taxon>Actinomycetes</taxon>
        <taxon>Mycobacteriales</taxon>
        <taxon>Mycobacteriaceae</taxon>
        <taxon>Mycolicibacterium</taxon>
    </lineage>
</organism>
<evidence type="ECO:0000256" key="2">
    <source>
        <dbReference type="SAM" id="SignalP"/>
    </source>
</evidence>
<accession>A0A9X2Y9Q2</accession>
<feature type="signal peptide" evidence="2">
    <location>
        <begin position="1"/>
        <end position="20"/>
    </location>
</feature>
<comment type="caution">
    <text evidence="3">The sequence shown here is derived from an EMBL/GenBank/DDBJ whole genome shotgun (WGS) entry which is preliminary data.</text>
</comment>
<evidence type="ECO:0008006" key="5">
    <source>
        <dbReference type="Google" id="ProtNLM"/>
    </source>
</evidence>
<sequence>MGSRARTAAAACLVAGGMWAGSTGAPTALADPADSADVTAGASPTGGPITAPTSPPAPKGKQARTETKTETKTETDSETPDEAAPDAGDAESADENTTGQNATAAAREDPPPSCEGGGKDCGPGWPWPWPWPWSDDPDPPGAPNPAGGGSSWRR</sequence>
<evidence type="ECO:0000313" key="4">
    <source>
        <dbReference type="Proteomes" id="UP001140272"/>
    </source>
</evidence>
<gene>
    <name evidence="3" type="ORF">H7H73_02020</name>
</gene>
<feature type="compositionally biased region" description="Basic and acidic residues" evidence="1">
    <location>
        <begin position="63"/>
        <end position="75"/>
    </location>
</feature>
<feature type="chain" id="PRO_5040880283" description="Secreted protein" evidence="2">
    <location>
        <begin position="21"/>
        <end position="154"/>
    </location>
</feature>
<dbReference type="EMBL" id="JACKRN010000062">
    <property type="protein sequence ID" value="MCV7069469.1"/>
    <property type="molecule type" value="Genomic_DNA"/>
</dbReference>
<feature type="non-terminal residue" evidence="3">
    <location>
        <position position="154"/>
    </location>
</feature>
<name>A0A9X2Y9Q2_9MYCO</name>
<protein>
    <recommendedName>
        <fullName evidence="5">Secreted protein</fullName>
    </recommendedName>
</protein>
<keyword evidence="2" id="KW-0732">Signal</keyword>
<evidence type="ECO:0000313" key="3">
    <source>
        <dbReference type="EMBL" id="MCV7069469.1"/>
    </source>
</evidence>
<reference evidence="3" key="1">
    <citation type="submission" date="2020-07" db="EMBL/GenBank/DDBJ databases">
        <authorList>
            <person name="Pettersson B.M.F."/>
            <person name="Behra P.R.K."/>
            <person name="Ramesh M."/>
            <person name="Das S."/>
            <person name="Dasgupta S."/>
            <person name="Kirsebom L.A."/>
        </authorList>
    </citation>
    <scope>NUCLEOTIDE SEQUENCE</scope>
    <source>
        <strain evidence="3">DSM 45406</strain>
    </source>
</reference>